<reference evidence="1" key="1">
    <citation type="journal article" date="2015" name="Nature">
        <title>Complex archaea that bridge the gap between prokaryotes and eukaryotes.</title>
        <authorList>
            <person name="Spang A."/>
            <person name="Saw J.H."/>
            <person name="Jorgensen S.L."/>
            <person name="Zaremba-Niedzwiedzka K."/>
            <person name="Martijn J."/>
            <person name="Lind A.E."/>
            <person name="van Eijk R."/>
            <person name="Schleper C."/>
            <person name="Guy L."/>
            <person name="Ettema T.J."/>
        </authorList>
    </citation>
    <scope>NUCLEOTIDE SEQUENCE</scope>
</reference>
<comment type="caution">
    <text evidence="1">The sequence shown here is derived from an EMBL/GenBank/DDBJ whole genome shotgun (WGS) entry which is preliminary data.</text>
</comment>
<sequence>MKKLIVATLCLLFAFGAYLSVSTVDNSVPVATAGSAYTGTMYIAGMGGHFAVAKIAIDPSAENPIMVKSLDRIVIGDKTTHPTHDPRIDVNDRTKMYYSTYKPDKSADGGAHIGLVDLKTGKVVMDKVVALDKRVEWKGALY</sequence>
<feature type="non-terminal residue" evidence="1">
    <location>
        <position position="142"/>
    </location>
</feature>
<gene>
    <name evidence="1" type="ORF">LCGC14_1104110</name>
</gene>
<name>A0A0F9M8R3_9ZZZZ</name>
<protein>
    <submittedName>
        <fullName evidence="1">Uncharacterized protein</fullName>
    </submittedName>
</protein>
<evidence type="ECO:0000313" key="1">
    <source>
        <dbReference type="EMBL" id="KKN03800.1"/>
    </source>
</evidence>
<accession>A0A0F9M8R3</accession>
<dbReference type="EMBL" id="LAZR01004995">
    <property type="protein sequence ID" value="KKN03800.1"/>
    <property type="molecule type" value="Genomic_DNA"/>
</dbReference>
<organism evidence="1">
    <name type="scientific">marine sediment metagenome</name>
    <dbReference type="NCBI Taxonomy" id="412755"/>
    <lineage>
        <taxon>unclassified sequences</taxon>
        <taxon>metagenomes</taxon>
        <taxon>ecological metagenomes</taxon>
    </lineage>
</organism>
<dbReference type="AlphaFoldDB" id="A0A0F9M8R3"/>
<proteinExistence type="predicted"/>